<protein>
    <submittedName>
        <fullName evidence="2">Uncharacterized protein</fullName>
    </submittedName>
</protein>
<evidence type="ECO:0000256" key="1">
    <source>
        <dbReference type="SAM" id="MobiDB-lite"/>
    </source>
</evidence>
<keyword evidence="3" id="KW-1185">Reference proteome</keyword>
<dbReference type="EMBL" id="JBJKBG010000005">
    <property type="protein sequence ID" value="KAL3741169.1"/>
    <property type="molecule type" value="Genomic_DNA"/>
</dbReference>
<organism evidence="2 3">
    <name type="scientific">Eucalyptus globulus</name>
    <name type="common">Tasmanian blue gum</name>
    <dbReference type="NCBI Taxonomy" id="34317"/>
    <lineage>
        <taxon>Eukaryota</taxon>
        <taxon>Viridiplantae</taxon>
        <taxon>Streptophyta</taxon>
        <taxon>Embryophyta</taxon>
        <taxon>Tracheophyta</taxon>
        <taxon>Spermatophyta</taxon>
        <taxon>Magnoliopsida</taxon>
        <taxon>eudicotyledons</taxon>
        <taxon>Gunneridae</taxon>
        <taxon>Pentapetalae</taxon>
        <taxon>rosids</taxon>
        <taxon>malvids</taxon>
        <taxon>Myrtales</taxon>
        <taxon>Myrtaceae</taxon>
        <taxon>Myrtoideae</taxon>
        <taxon>Eucalypteae</taxon>
        <taxon>Eucalyptus</taxon>
    </lineage>
</organism>
<reference evidence="2 3" key="1">
    <citation type="submission" date="2024-11" db="EMBL/GenBank/DDBJ databases">
        <title>Chromosome-level genome assembly of Eucalyptus globulus Labill. provides insights into its genome evolution.</title>
        <authorList>
            <person name="Li X."/>
        </authorList>
    </citation>
    <scope>NUCLEOTIDE SEQUENCE [LARGE SCALE GENOMIC DNA]</scope>
    <source>
        <strain evidence="2">CL2024</strain>
        <tissue evidence="2">Fresh tender leaves</tissue>
    </source>
</reference>
<sequence length="112" mass="12441">MKPTTKKPRQHIRSTLAPFVDSVPRVFPLLATIEATASSVSLSLLLTLLLYYCLHLARNSNEGSSRSRNSQRPTYAGLSSLPLPPTIFSAYFGQQTNHQNPWLTNECNASHD</sequence>
<name>A0ABD3KMU1_EUCGL</name>
<feature type="compositionally biased region" description="Low complexity" evidence="1">
    <location>
        <begin position="60"/>
        <end position="70"/>
    </location>
</feature>
<dbReference type="Proteomes" id="UP001634007">
    <property type="component" value="Unassembled WGS sequence"/>
</dbReference>
<accession>A0ABD3KMU1</accession>
<gene>
    <name evidence="2" type="ORF">ACJRO7_022304</name>
</gene>
<feature type="region of interest" description="Disordered" evidence="1">
    <location>
        <begin position="60"/>
        <end position="80"/>
    </location>
</feature>
<comment type="caution">
    <text evidence="2">The sequence shown here is derived from an EMBL/GenBank/DDBJ whole genome shotgun (WGS) entry which is preliminary data.</text>
</comment>
<evidence type="ECO:0000313" key="2">
    <source>
        <dbReference type="EMBL" id="KAL3741169.1"/>
    </source>
</evidence>
<evidence type="ECO:0000313" key="3">
    <source>
        <dbReference type="Proteomes" id="UP001634007"/>
    </source>
</evidence>
<proteinExistence type="predicted"/>
<dbReference type="AlphaFoldDB" id="A0ABD3KMU1"/>